<dbReference type="InterPro" id="IPR037401">
    <property type="entry name" value="SnoaL-like"/>
</dbReference>
<proteinExistence type="predicted"/>
<dbReference type="Pfam" id="PF13474">
    <property type="entry name" value="SnoaL_3"/>
    <property type="match status" value="1"/>
</dbReference>
<dbReference type="Proteomes" id="UP000608530">
    <property type="component" value="Unassembled WGS sequence"/>
</dbReference>
<dbReference type="AlphaFoldDB" id="A0A934Q5Z2"/>
<evidence type="ECO:0000313" key="3">
    <source>
        <dbReference type="Proteomes" id="UP000608530"/>
    </source>
</evidence>
<protein>
    <submittedName>
        <fullName evidence="2">Nuclear transport factor 2 family protein</fullName>
    </submittedName>
</protein>
<dbReference type="InterPro" id="IPR032710">
    <property type="entry name" value="NTF2-like_dom_sf"/>
</dbReference>
<feature type="domain" description="SnoaL-like" evidence="1">
    <location>
        <begin position="17"/>
        <end position="129"/>
    </location>
</feature>
<dbReference type="Gene3D" id="3.10.450.50">
    <property type="match status" value="1"/>
</dbReference>
<reference evidence="2" key="1">
    <citation type="submission" date="2020-12" db="EMBL/GenBank/DDBJ databases">
        <title>Leucobacter sp. CAS1, isolated from Chromium sludge.</title>
        <authorList>
            <person name="Xu Z."/>
        </authorList>
    </citation>
    <scope>NUCLEOTIDE SEQUENCE</scope>
    <source>
        <strain evidence="2">CSA1</strain>
    </source>
</reference>
<evidence type="ECO:0000313" key="2">
    <source>
        <dbReference type="EMBL" id="MBK0417492.1"/>
    </source>
</evidence>
<comment type="caution">
    <text evidence="2">The sequence shown here is derived from an EMBL/GenBank/DDBJ whole genome shotgun (WGS) entry which is preliminary data.</text>
</comment>
<accession>A0A934Q5Z2</accession>
<dbReference type="RefSeq" id="WP_200112637.1">
    <property type="nucleotide sequence ID" value="NZ_JAEHOH010000001.1"/>
</dbReference>
<name>A0A934Q5Z2_9MICO</name>
<sequence length="146" mass="16742">MTTAVDRVDAEARRIAAGVHDMYDAFLARDQERFDSHLSRSATMWESHFDHLYTMRELDEFRDRREDAGERPVLETMRAEILAIDVWGDTALVRYLLITAEAGQEAETTRVTEVLRLEGGRWLIVHHHAQLRDRPEGPTPVRGSAG</sequence>
<dbReference type="SUPFAM" id="SSF54427">
    <property type="entry name" value="NTF2-like"/>
    <property type="match status" value="1"/>
</dbReference>
<keyword evidence="3" id="KW-1185">Reference proteome</keyword>
<evidence type="ECO:0000259" key="1">
    <source>
        <dbReference type="Pfam" id="PF13474"/>
    </source>
</evidence>
<dbReference type="EMBL" id="JAEHOH010000001">
    <property type="protein sequence ID" value="MBK0417492.1"/>
    <property type="molecule type" value="Genomic_DNA"/>
</dbReference>
<gene>
    <name evidence="2" type="ORF">JD276_00365</name>
</gene>
<organism evidence="2 3">
    <name type="scientific">Leucobacter chromiisoli</name>
    <dbReference type="NCBI Taxonomy" id="2796471"/>
    <lineage>
        <taxon>Bacteria</taxon>
        <taxon>Bacillati</taxon>
        <taxon>Actinomycetota</taxon>
        <taxon>Actinomycetes</taxon>
        <taxon>Micrococcales</taxon>
        <taxon>Microbacteriaceae</taxon>
        <taxon>Leucobacter</taxon>
    </lineage>
</organism>